<dbReference type="Proteomes" id="UP000693738">
    <property type="component" value="Unassembled WGS sequence"/>
</dbReference>
<proteinExistence type="predicted"/>
<keyword evidence="1" id="KW-0812">Transmembrane</keyword>
<name>A0A8J2NC09_FUSEQ</name>
<gene>
    <name evidence="2" type="ORF">FEQUK3_LOCUS4396</name>
</gene>
<reference evidence="2" key="1">
    <citation type="submission" date="2021-05" db="EMBL/GenBank/DDBJ databases">
        <authorList>
            <person name="Khan N."/>
        </authorList>
    </citation>
    <scope>NUCLEOTIDE SEQUENCE</scope>
</reference>
<keyword evidence="1" id="KW-1133">Transmembrane helix</keyword>
<feature type="transmembrane region" description="Helical" evidence="1">
    <location>
        <begin position="233"/>
        <end position="250"/>
    </location>
</feature>
<feature type="transmembrane region" description="Helical" evidence="1">
    <location>
        <begin position="100"/>
        <end position="119"/>
    </location>
</feature>
<evidence type="ECO:0000313" key="3">
    <source>
        <dbReference type="Proteomes" id="UP000693738"/>
    </source>
</evidence>
<dbReference type="EMBL" id="CAJSTJ010000126">
    <property type="protein sequence ID" value="CAG7558683.1"/>
    <property type="molecule type" value="Genomic_DNA"/>
</dbReference>
<feature type="transmembrane region" description="Helical" evidence="1">
    <location>
        <begin position="156"/>
        <end position="173"/>
    </location>
</feature>
<organism evidence="2 3">
    <name type="scientific">Fusarium equiseti</name>
    <name type="common">Fusarium scirpi</name>
    <dbReference type="NCBI Taxonomy" id="61235"/>
    <lineage>
        <taxon>Eukaryota</taxon>
        <taxon>Fungi</taxon>
        <taxon>Dikarya</taxon>
        <taxon>Ascomycota</taxon>
        <taxon>Pezizomycotina</taxon>
        <taxon>Sordariomycetes</taxon>
        <taxon>Hypocreomycetidae</taxon>
        <taxon>Hypocreales</taxon>
        <taxon>Nectriaceae</taxon>
        <taxon>Fusarium</taxon>
        <taxon>Fusarium incarnatum-equiseti species complex</taxon>
    </lineage>
</organism>
<sequence>MDVKTPRPGVSPMSFDIKDIKTQKFLLIQLFVIISFSFHTATLLYLPQLRNQFTLSHQPVISTTPAWVAQVNNTSTFPSTIPSTDTHDHASSAAMLCGDVWLALSLMAGTDAFWVVATFNHTLMKNWHYFISLRMMALASIISFCLYIPSNWGKSTLGYSFALFLSCTTYWLFNYTLSQLHRQPSNTTANAHFGSIQQYSDKMSRLSFGWGRALHVSVVICSVPGVLSMVMPSGWVTIIPLVSIPFESILLAKKKLGRSPEFILSGGVFIHAVCFTHWGLSQVSSSPRLTLPSWAFLAHILMSLGRILQVDSLDRHPSIVNRALASGVINPESDDASVPTYSLL</sequence>
<feature type="transmembrane region" description="Helical" evidence="1">
    <location>
        <begin position="131"/>
        <end position="150"/>
    </location>
</feature>
<keyword evidence="1" id="KW-0472">Membrane</keyword>
<accession>A0A8J2NC09</accession>
<comment type="caution">
    <text evidence="2">The sequence shown here is derived from an EMBL/GenBank/DDBJ whole genome shotgun (WGS) entry which is preliminary data.</text>
</comment>
<dbReference type="AlphaFoldDB" id="A0A8J2NC09"/>
<evidence type="ECO:0000256" key="1">
    <source>
        <dbReference type="SAM" id="Phobius"/>
    </source>
</evidence>
<protein>
    <recommendedName>
        <fullName evidence="4">Transmembrane protein</fullName>
    </recommendedName>
</protein>
<evidence type="ECO:0008006" key="4">
    <source>
        <dbReference type="Google" id="ProtNLM"/>
    </source>
</evidence>
<feature type="transmembrane region" description="Helical" evidence="1">
    <location>
        <begin position="209"/>
        <end position="227"/>
    </location>
</feature>
<evidence type="ECO:0000313" key="2">
    <source>
        <dbReference type="EMBL" id="CAG7558683.1"/>
    </source>
</evidence>
<feature type="transmembrane region" description="Helical" evidence="1">
    <location>
        <begin position="25"/>
        <end position="46"/>
    </location>
</feature>